<name>A0A0B3YHD5_9ALTE</name>
<protein>
    <recommendedName>
        <fullName evidence="5">DUF4381 domain-containing protein</fullName>
    </recommendedName>
</protein>
<reference evidence="3 4" key="1">
    <citation type="submission" date="2014-12" db="EMBL/GenBank/DDBJ databases">
        <title>Genome sequencing of Alteromonas marina AD001.</title>
        <authorList>
            <person name="Adrian T.G.S."/>
            <person name="Chan K.G."/>
        </authorList>
    </citation>
    <scope>NUCLEOTIDE SEQUENCE [LARGE SCALE GENOMIC DNA]</scope>
    <source>
        <strain evidence="3 4">AD001</strain>
    </source>
</reference>
<dbReference type="Proteomes" id="UP000031197">
    <property type="component" value="Unassembled WGS sequence"/>
</dbReference>
<dbReference type="OrthoDB" id="283083at2"/>
<evidence type="ECO:0000256" key="2">
    <source>
        <dbReference type="SAM" id="Phobius"/>
    </source>
</evidence>
<evidence type="ECO:0000256" key="1">
    <source>
        <dbReference type="SAM" id="MobiDB-lite"/>
    </source>
</evidence>
<proteinExistence type="predicted"/>
<keyword evidence="2" id="KW-0472">Membrane</keyword>
<dbReference type="Pfam" id="PF14316">
    <property type="entry name" value="DUF4381"/>
    <property type="match status" value="1"/>
</dbReference>
<dbReference type="AlphaFoldDB" id="A0A0B3YHD5"/>
<gene>
    <name evidence="3" type="ORF">RJ41_02745</name>
</gene>
<feature type="compositionally biased region" description="Basic and acidic residues" evidence="1">
    <location>
        <begin position="207"/>
        <end position="220"/>
    </location>
</feature>
<dbReference type="EMBL" id="JWLW01000004">
    <property type="protein sequence ID" value="KHT56713.1"/>
    <property type="molecule type" value="Genomic_DNA"/>
</dbReference>
<feature type="compositionally biased region" description="Gly residues" evidence="1">
    <location>
        <begin position="195"/>
        <end position="205"/>
    </location>
</feature>
<evidence type="ECO:0000313" key="4">
    <source>
        <dbReference type="Proteomes" id="UP000031197"/>
    </source>
</evidence>
<evidence type="ECO:0000313" key="3">
    <source>
        <dbReference type="EMBL" id="KHT56713.1"/>
    </source>
</evidence>
<dbReference type="RefSeq" id="WP_039216728.1">
    <property type="nucleotide sequence ID" value="NZ_JWLW01000004.1"/>
</dbReference>
<keyword evidence="2" id="KW-0812">Transmembrane</keyword>
<keyword evidence="2" id="KW-1133">Transmembrane helix</keyword>
<feature type="transmembrane region" description="Helical" evidence="2">
    <location>
        <begin position="61"/>
        <end position="81"/>
    </location>
</feature>
<comment type="caution">
    <text evidence="3">The sequence shown here is derived from an EMBL/GenBank/DDBJ whole genome shotgun (WGS) entry which is preliminary data.</text>
</comment>
<dbReference type="InterPro" id="IPR025489">
    <property type="entry name" value="DUF4381"/>
</dbReference>
<organism evidence="3 4">
    <name type="scientific">Alteromonas marina</name>
    <dbReference type="NCBI Taxonomy" id="203795"/>
    <lineage>
        <taxon>Bacteria</taxon>
        <taxon>Pseudomonadati</taxon>
        <taxon>Pseudomonadota</taxon>
        <taxon>Gammaproteobacteria</taxon>
        <taxon>Alteromonadales</taxon>
        <taxon>Alteromonadaceae</taxon>
        <taxon>Alteromonas/Salinimonas group</taxon>
        <taxon>Alteromonas</taxon>
    </lineage>
</organism>
<feature type="region of interest" description="Disordered" evidence="1">
    <location>
        <begin position="190"/>
        <end position="220"/>
    </location>
</feature>
<evidence type="ECO:0008006" key="5">
    <source>
        <dbReference type="Google" id="ProtNLM"/>
    </source>
</evidence>
<sequence>MQSSILSTHFVSSFLSSYTKSAAQSMPPANQMPVPPQQQDPLAQLRDIHVPTEVNIWPLDWGWWVAIAVVLLALFCLYKAITAHLRHNKARKQALALLESISAQQSNWPVALNSILKRTAMSYYPTQQVAGLYGKQWQAFLTSALKNSDSKLESDLGLLVSNVYQATPNPSDFETCKGAVKNWLSKAKLPKNKGAKGGVNDGGLNDGSHHDKQAKEPHHA</sequence>
<keyword evidence="4" id="KW-1185">Reference proteome</keyword>
<accession>A0A0B3YHD5</accession>